<dbReference type="Gene3D" id="3.40.50.1820">
    <property type="entry name" value="alpha/beta hydrolase"/>
    <property type="match status" value="3"/>
</dbReference>
<sequence>MGFLLLILLVAVGVALATIYLAPCSQPPPVLEDTYWGPGKPPAKLDTSIRPFQITFEKQMIDDLKARLNNTRTLQEPLDGAGWTYGINSKAVPGITEYWLNKYDFQKREKHLNKFPQFMTNIQGLDIHFVHAKPQLPKNRKIEVLPLYLQHGWPGSVVEFWKVIEPLTAPRADRDFVFEVIAPSLPGFGYSQAAAKIGLGAVEMAHLMKNLMLRLGHQKFYVQGGDWGGVIAANMAAMYPEHVIGLHSNFCFVMRPWTLLKTYLASFAPSLFFSEYEISKLYPMGAKYASMLEESGYFHIQATKPDTVGVAVSDSPAGLAAYILEKFSTATQLEYRKRDDGGLLEKFSMDELLDNLMMYWAPNKAASSFRIYAETFNSKMGKYGMENVPINVPAYCAQFPNEITYQPRSLLSDRYKNLVGVAPQPRGGHFAAMEEPRLFADDVWAGVKAIRDKLRAAASKKSSEEKKPKNKKTEIYQAPVEVPKLPLDQYWGPGAPVPDPKDVKPFKINVSKQIIDDLHQRLDKTKTFVEPLEGVAWTYGVPSTYLKSVLTHWRKKYDWNKRQELLNKYPQFKTKIQAEGSQGARAALTSASRMARIGGRVPKGHTEIDNAAAGSRLRFRIGDPIPAGLWIFAGCFQARSRHGSSTGLSDSPAGLAAYILEKFSTWTDPEYRFRDDGGLLEKFTLDELLDNLMVYWVTESIVTSQRLYAENFAKPNRDLAIDKFPVKVPSACAMFPHELMYRPESIMRDQYVNLIQFTHPARGGHFAAFEEPELFTDDVWSFVRKNEQLLVNEKLQKAQKKTATNAWKTALGPIVMQEGRLALIIIICNILCFRCFKMKYCVRPNRHTRRPTGSYHYNLEYKSARKILMHEVIFSKKKQLPWFRSQARTWQAKRLDNVNTICSNRGARVALRMASMADESSVTPLSSYTRELRFSGPTKTTKHRGFDRKLGLGRLSAWTTSTRCTYEYILCSNRGARVALRMASMADESSVTPLSSYTRELRFSGPTKTTKRYYLKSIKDTIILIRFISTACVNEASKRKSASGAASFVLRFDNHKSSVSSSKNTATPTATAAARTNEATTDEAASAAAEEEPRVTIVDMRSAVNNNKTDNGSSNNSTLVTTRADVYRSEQPLPSTSSGIRHSYHNGQVRSQQQQEQEQHQGRNPENLWFKREASRYDLPSKAKIVCCFGASLTDRPHDAYVLVRSEQRLYTLHSLHSQSAPPSTTIEQAVRSEQPPQSNKLNVRSRGYIHVTRSLHSQSVTPSIRVEQALVYTQHIVTLQRRTLQISPQRALHTNTSCSNIASKYMLSMLTLPSLGARLAATVIEFFGCCIAVLEVAAEFVDCCIKLHVKRIEIESCKVPTCTACEIIGDRGVHNFRAPRNPLDSRDRHDLLDSPRSPASISSIPAIARDARVARSVSDSICTKYPRKSSGPAGIAGIAGAAGIEEIAGIAGIAGNLEEIAGIRGNLGDRGGRGNRGDCGALENCELHGHR</sequence>
<feature type="region of interest" description="Disordered" evidence="4">
    <location>
        <begin position="1380"/>
        <end position="1399"/>
    </location>
</feature>
<reference evidence="7 8" key="1">
    <citation type="submission" date="2020-02" db="EMBL/GenBank/DDBJ databases">
        <authorList>
            <person name="Ferguson B K."/>
        </authorList>
    </citation>
    <scope>NUCLEOTIDE SEQUENCE [LARGE SCALE GENOMIC DNA]</scope>
</reference>
<evidence type="ECO:0000256" key="3">
    <source>
        <dbReference type="ARBA" id="ARBA00022801"/>
    </source>
</evidence>
<dbReference type="InterPro" id="IPR029058">
    <property type="entry name" value="AB_hydrolase_fold"/>
</dbReference>
<dbReference type="SUPFAM" id="SSF53474">
    <property type="entry name" value="alpha/beta-Hydrolases"/>
    <property type="match status" value="3"/>
</dbReference>
<dbReference type="PRINTS" id="PR00412">
    <property type="entry name" value="EPOXHYDRLASE"/>
</dbReference>
<evidence type="ECO:0000259" key="6">
    <source>
        <dbReference type="Pfam" id="PF06441"/>
    </source>
</evidence>
<protein>
    <recommendedName>
        <fullName evidence="6">Epoxide hydrolase N-terminal domain-containing protein</fullName>
    </recommendedName>
</protein>
<proteinExistence type="inferred from homology"/>
<evidence type="ECO:0000256" key="5">
    <source>
        <dbReference type="SAM" id="SignalP"/>
    </source>
</evidence>
<dbReference type="PANTHER" id="PTHR21661">
    <property type="entry name" value="EPOXIDE HYDROLASE 1-RELATED"/>
    <property type="match status" value="1"/>
</dbReference>
<feature type="region of interest" description="Disordered" evidence="4">
    <location>
        <begin position="1058"/>
        <end position="1095"/>
    </location>
</feature>
<keyword evidence="2" id="KW-0058">Aromatic hydrocarbons catabolism</keyword>
<dbReference type="Proteomes" id="UP000479190">
    <property type="component" value="Unassembled WGS sequence"/>
</dbReference>
<feature type="compositionally biased region" description="Basic and acidic residues" evidence="4">
    <location>
        <begin position="1384"/>
        <end position="1394"/>
    </location>
</feature>
<evidence type="ECO:0000256" key="2">
    <source>
        <dbReference type="ARBA" id="ARBA00022797"/>
    </source>
</evidence>
<feature type="compositionally biased region" description="Basic and acidic residues" evidence="4">
    <location>
        <begin position="1157"/>
        <end position="1169"/>
    </location>
</feature>
<feature type="compositionally biased region" description="Low complexity" evidence="4">
    <location>
        <begin position="1065"/>
        <end position="1088"/>
    </location>
</feature>
<organism evidence="7 8">
    <name type="scientific">Trichogramma brassicae</name>
    <dbReference type="NCBI Taxonomy" id="86971"/>
    <lineage>
        <taxon>Eukaryota</taxon>
        <taxon>Metazoa</taxon>
        <taxon>Ecdysozoa</taxon>
        <taxon>Arthropoda</taxon>
        <taxon>Hexapoda</taxon>
        <taxon>Insecta</taxon>
        <taxon>Pterygota</taxon>
        <taxon>Neoptera</taxon>
        <taxon>Endopterygota</taxon>
        <taxon>Hymenoptera</taxon>
        <taxon>Apocrita</taxon>
        <taxon>Proctotrupomorpha</taxon>
        <taxon>Chalcidoidea</taxon>
        <taxon>Trichogrammatidae</taxon>
        <taxon>Trichogramma</taxon>
    </lineage>
</organism>
<feature type="chain" id="PRO_5026028921" description="Epoxide hydrolase N-terminal domain-containing protein" evidence="5">
    <location>
        <begin position="18"/>
        <end position="1492"/>
    </location>
</feature>
<evidence type="ECO:0000313" key="8">
    <source>
        <dbReference type="Proteomes" id="UP000479190"/>
    </source>
</evidence>
<dbReference type="GO" id="GO:0097176">
    <property type="term" value="P:epoxide metabolic process"/>
    <property type="evidence" value="ECO:0007669"/>
    <property type="project" value="TreeGrafter"/>
</dbReference>
<comment type="similarity">
    <text evidence="1">Belongs to the peptidase S33 family.</text>
</comment>
<dbReference type="Pfam" id="PF06441">
    <property type="entry name" value="EHN"/>
    <property type="match status" value="2"/>
</dbReference>
<accession>A0A6H5IIQ0</accession>
<feature type="region of interest" description="Disordered" evidence="4">
    <location>
        <begin position="1130"/>
        <end position="1169"/>
    </location>
</feature>
<feature type="signal peptide" evidence="5">
    <location>
        <begin position="1"/>
        <end position="17"/>
    </location>
</feature>
<evidence type="ECO:0000313" key="7">
    <source>
        <dbReference type="EMBL" id="CAB0037604.1"/>
    </source>
</evidence>
<evidence type="ECO:0000256" key="1">
    <source>
        <dbReference type="ARBA" id="ARBA00010088"/>
    </source>
</evidence>
<dbReference type="InterPro" id="IPR010497">
    <property type="entry name" value="Epoxide_hydro_N"/>
</dbReference>
<evidence type="ECO:0000256" key="4">
    <source>
        <dbReference type="SAM" id="MobiDB-lite"/>
    </source>
</evidence>
<gene>
    <name evidence="7" type="ORF">TBRA_LOCUS9425</name>
</gene>
<feature type="domain" description="Epoxide hydrolase N-terminal" evidence="6">
    <location>
        <begin position="503"/>
        <end position="577"/>
    </location>
</feature>
<name>A0A6H5IIQ0_9HYME</name>
<dbReference type="InterPro" id="IPR000639">
    <property type="entry name" value="Epox_hydrolase-like"/>
</dbReference>
<dbReference type="OrthoDB" id="7130006at2759"/>
<feature type="domain" description="Epoxide hydrolase N-terminal" evidence="6">
    <location>
        <begin position="49"/>
        <end position="160"/>
    </location>
</feature>
<dbReference type="PANTHER" id="PTHR21661:SF35">
    <property type="entry name" value="EPOXIDE HYDROLASE"/>
    <property type="match status" value="1"/>
</dbReference>
<keyword evidence="3" id="KW-0378">Hydrolase</keyword>
<dbReference type="EMBL" id="CADCXV010000862">
    <property type="protein sequence ID" value="CAB0037604.1"/>
    <property type="molecule type" value="Genomic_DNA"/>
</dbReference>
<feature type="compositionally biased region" description="Polar residues" evidence="4">
    <location>
        <begin position="1132"/>
        <end position="1151"/>
    </location>
</feature>
<keyword evidence="5" id="KW-0732">Signal</keyword>
<dbReference type="GO" id="GO:0004301">
    <property type="term" value="F:epoxide hydrolase activity"/>
    <property type="evidence" value="ECO:0007669"/>
    <property type="project" value="TreeGrafter"/>
</dbReference>
<keyword evidence="8" id="KW-1185">Reference proteome</keyword>